<protein>
    <recommendedName>
        <fullName evidence="4">Alpha-L-fucosidase</fullName>
    </recommendedName>
</protein>
<sequence>MSETAQHARRTTRRVTAIGSAGALVAVMFGTTTTTAEAATTPTTAYSNGAFHLDVPGVVRESNIVLGRPNTENTQAIPLGNGSLGAAVWAQDGMRIQLNRDDTFPDRKSPGRVDVPGLSAMTKASDYHASLDLYTGTYTQQGGGITAKTYVRADKDELVVDVTGVPANSTQTATANLWKGRTPTAAVSSDKTTASLAETWKDSSTGGSGATFGSLLALTASGSVSASVVSSQKVAISFKADSQGSYRLLVGAPSWKGGDGAATGAQLVRGDAGKTSAQLSSAHTAWWSSYWNGVKLVQLSSSDGEAQYMENLRTLFLYQQASLMRGQYPGSQAGAAPLFSAFEDQHTWVPADYWFWNIRQQIAANISSGAAALNTSIFTLYTDNLASNEAWTRSHVPGTQGVCVPETMRYNGGGDYGGWNANRSCDTTITPSFNSQTFSTGAEVVYWVWRQYQQTHDTALLNQAYPLMKSVAQFLLSIGTVGSDGKLHFTGNEHENQWAVKDPSMLVAAMTTVLPIIGDVATSLGKDASLVTQIDAAVKQLPGLPRTDSATHSQVVENNSKDSDSGWVLAYSANPSASLHNVENTQLESIWPFGLIGDQSGSLHDLGVRSYESRSFKASNDWDYDALYAARLGLSSEIAPVLKAGVQKFQIYPNGLSTEAGIDFYNEQTGNVAETINEALLQDYDGTLRIAPAWPSSWDASGSVATLHKSTVDVQYSGGALRTVLYEAGETTSQAIRNPWSGKQIKVVDVTSGATVVNPTTASTITVAATAGHTYLVEPTSALTTDLPYAAVSGTAAAAARHFGPVQIGLDPRGTAAPFASLFDNAGVTADDTTDVGNLDGGTASLSLAALASAGASPGKQVTVGGVAFTWPKTALGDGTPDNVVAHGQRVSIGAKGSTLSFLVAATYGPASGTGTVHYTDGSSQQFTLGSKDWLDGIGSPGLTLGYSNRTGNTKYDRPAYLNVVKVPVSASKTVSDVALPDVSAAAGAGVATLHVFGVQLS</sequence>
<feature type="chain" id="PRO_5024887873" description="Alpha-L-fucosidase" evidence="1">
    <location>
        <begin position="39"/>
        <end position="1002"/>
    </location>
</feature>
<dbReference type="InterPro" id="IPR008928">
    <property type="entry name" value="6-hairpin_glycosidase_sf"/>
</dbReference>
<dbReference type="Proteomes" id="UP000326702">
    <property type="component" value="Chromosome"/>
</dbReference>
<evidence type="ECO:0008006" key="4">
    <source>
        <dbReference type="Google" id="ProtNLM"/>
    </source>
</evidence>
<reference evidence="2 3" key="1">
    <citation type="submission" date="2019-10" db="EMBL/GenBank/DDBJ databases">
        <title>Genome sequence of Luteimicrobium xylanilyticum HY-24.</title>
        <authorList>
            <person name="Kim D.Y."/>
            <person name="Park H.-Y."/>
        </authorList>
    </citation>
    <scope>NUCLEOTIDE SEQUENCE [LARGE SCALE GENOMIC DNA]</scope>
    <source>
        <strain evidence="2 3">HY-24</strain>
    </source>
</reference>
<name>A0A5P9Q6X7_9MICO</name>
<organism evidence="2 3">
    <name type="scientific">Luteimicrobium xylanilyticum</name>
    <dbReference type="NCBI Taxonomy" id="1133546"/>
    <lineage>
        <taxon>Bacteria</taxon>
        <taxon>Bacillati</taxon>
        <taxon>Actinomycetota</taxon>
        <taxon>Actinomycetes</taxon>
        <taxon>Micrococcales</taxon>
        <taxon>Luteimicrobium</taxon>
    </lineage>
</organism>
<dbReference type="InterPro" id="IPR013780">
    <property type="entry name" value="Glyco_hydro_b"/>
</dbReference>
<dbReference type="RefSeq" id="WP_148284263.1">
    <property type="nucleotide sequence ID" value="NZ_BAABIH010000029.1"/>
</dbReference>
<keyword evidence="1" id="KW-0732">Signal</keyword>
<dbReference type="AlphaFoldDB" id="A0A5P9Q6X7"/>
<dbReference type="Gene3D" id="2.60.40.1180">
    <property type="entry name" value="Golgi alpha-mannosidase II"/>
    <property type="match status" value="1"/>
</dbReference>
<dbReference type="KEGG" id="lxl:KDY119_00662"/>
<dbReference type="PANTHER" id="PTHR31084">
    <property type="entry name" value="ALPHA-L-FUCOSIDASE 2"/>
    <property type="match status" value="1"/>
</dbReference>
<dbReference type="InterPro" id="IPR012341">
    <property type="entry name" value="6hp_glycosidase-like_sf"/>
</dbReference>
<dbReference type="GO" id="GO:0004560">
    <property type="term" value="F:alpha-L-fucosidase activity"/>
    <property type="evidence" value="ECO:0007669"/>
    <property type="project" value="TreeGrafter"/>
</dbReference>
<evidence type="ECO:0000256" key="1">
    <source>
        <dbReference type="SAM" id="SignalP"/>
    </source>
</evidence>
<keyword evidence="3" id="KW-1185">Reference proteome</keyword>
<proteinExistence type="predicted"/>
<evidence type="ECO:0000313" key="3">
    <source>
        <dbReference type="Proteomes" id="UP000326702"/>
    </source>
</evidence>
<dbReference type="SUPFAM" id="SSF48208">
    <property type="entry name" value="Six-hairpin glycosidases"/>
    <property type="match status" value="1"/>
</dbReference>
<accession>A0A5P9Q6X7</accession>
<feature type="signal peptide" evidence="1">
    <location>
        <begin position="1"/>
        <end position="38"/>
    </location>
</feature>
<dbReference type="GO" id="GO:0005975">
    <property type="term" value="P:carbohydrate metabolic process"/>
    <property type="evidence" value="ECO:0007669"/>
    <property type="project" value="InterPro"/>
</dbReference>
<dbReference type="EMBL" id="CP045529">
    <property type="protein sequence ID" value="QFU97168.1"/>
    <property type="molecule type" value="Genomic_DNA"/>
</dbReference>
<dbReference type="PANTHER" id="PTHR31084:SF0">
    <property type="entry name" value="ALPHA-L-FUCOSIDASE 2"/>
    <property type="match status" value="1"/>
</dbReference>
<dbReference type="Gene3D" id="1.50.10.10">
    <property type="match status" value="1"/>
</dbReference>
<evidence type="ECO:0000313" key="2">
    <source>
        <dbReference type="EMBL" id="QFU97168.1"/>
    </source>
</evidence>
<gene>
    <name evidence="2" type="ORF">KDY119_00662</name>
</gene>
<dbReference type="OrthoDB" id="1413930at2"/>
<dbReference type="Gene3D" id="2.70.98.50">
    <property type="entry name" value="putative glycoside hydrolase family protein from bacillus halodurans"/>
    <property type="match status" value="1"/>
</dbReference>